<dbReference type="GO" id="GO:0019005">
    <property type="term" value="C:SCF ubiquitin ligase complex"/>
    <property type="evidence" value="ECO:0007669"/>
    <property type="project" value="TreeGrafter"/>
</dbReference>
<keyword evidence="5" id="KW-0927">Auxin signaling pathway</keyword>
<dbReference type="InterPro" id="IPR001611">
    <property type="entry name" value="Leu-rich_rpt"/>
</dbReference>
<dbReference type="Pfam" id="PF18791">
    <property type="entry name" value="Transp_inhibit"/>
    <property type="match status" value="1"/>
</dbReference>
<organism evidence="9 10">
    <name type="scientific">Ensete ventricosum</name>
    <name type="common">Abyssinian banana</name>
    <name type="synonym">Musa ensete</name>
    <dbReference type="NCBI Taxonomy" id="4639"/>
    <lineage>
        <taxon>Eukaryota</taxon>
        <taxon>Viridiplantae</taxon>
        <taxon>Streptophyta</taxon>
        <taxon>Embryophyta</taxon>
        <taxon>Tracheophyta</taxon>
        <taxon>Spermatophyta</taxon>
        <taxon>Magnoliopsida</taxon>
        <taxon>Liliopsida</taxon>
        <taxon>Zingiberales</taxon>
        <taxon>Musaceae</taxon>
        <taxon>Ensete</taxon>
    </lineage>
</organism>
<dbReference type="SUPFAM" id="SSF52047">
    <property type="entry name" value="RNI-like"/>
    <property type="match status" value="1"/>
</dbReference>
<dbReference type="InterPro" id="IPR041567">
    <property type="entry name" value="COI1_F-box"/>
</dbReference>
<comment type="caution">
    <text evidence="9">The sequence shown here is derived from an EMBL/GenBank/DDBJ whole genome shotgun (WGS) entry which is preliminary data.</text>
</comment>
<dbReference type="PANTHER" id="PTHR16134">
    <property type="entry name" value="F-BOX/TPR REPEAT PROTEIN POF3"/>
    <property type="match status" value="1"/>
</dbReference>
<evidence type="ECO:0000256" key="4">
    <source>
        <dbReference type="ARBA" id="ARBA00023242"/>
    </source>
</evidence>
<dbReference type="Pfam" id="PF18511">
    <property type="entry name" value="F-box_5"/>
    <property type="match status" value="1"/>
</dbReference>
<evidence type="ECO:0000256" key="6">
    <source>
        <dbReference type="ARBA" id="ARBA00064183"/>
    </source>
</evidence>
<feature type="domain" description="Transport inhibitor response 1" evidence="8">
    <location>
        <begin position="156"/>
        <end position="202"/>
    </location>
</feature>
<evidence type="ECO:0000259" key="8">
    <source>
        <dbReference type="Pfam" id="PF18791"/>
    </source>
</evidence>
<name>A0A426XE58_ENSVE</name>
<keyword evidence="4" id="KW-0539">Nucleus</keyword>
<gene>
    <name evidence="9" type="ORF">B296_00057888</name>
</gene>
<evidence type="ECO:0000259" key="7">
    <source>
        <dbReference type="Pfam" id="PF18511"/>
    </source>
</evidence>
<protein>
    <recommendedName>
        <fullName evidence="11">F-box domain-containing protein</fullName>
    </recommendedName>
</protein>
<evidence type="ECO:0000313" key="10">
    <source>
        <dbReference type="Proteomes" id="UP000287651"/>
    </source>
</evidence>
<dbReference type="GO" id="GO:0010011">
    <property type="term" value="F:auxin binding"/>
    <property type="evidence" value="ECO:0007669"/>
    <property type="project" value="UniProtKB-ARBA"/>
</dbReference>
<evidence type="ECO:0000256" key="5">
    <source>
        <dbReference type="ARBA" id="ARBA00023294"/>
    </source>
</evidence>
<comment type="subunit">
    <text evidence="6">Part of a SCF (SKP1-cullin-F-box) protein ligase complex. May interact with auxin and auxin-responsive proteins.</text>
</comment>
<dbReference type="Gene3D" id="1.20.1280.50">
    <property type="match status" value="1"/>
</dbReference>
<dbReference type="InterPro" id="IPR032675">
    <property type="entry name" value="LRR_dom_sf"/>
</dbReference>
<reference evidence="9 10" key="1">
    <citation type="journal article" date="2014" name="Agronomy (Basel)">
        <title>A Draft Genome Sequence for Ensete ventricosum, the Drought-Tolerant Tree Against Hunger.</title>
        <authorList>
            <person name="Harrison J."/>
            <person name="Moore K.A."/>
            <person name="Paszkiewicz K."/>
            <person name="Jones T."/>
            <person name="Grant M."/>
            <person name="Ambacheew D."/>
            <person name="Muzemil S."/>
            <person name="Studholme D.J."/>
        </authorList>
    </citation>
    <scope>NUCLEOTIDE SEQUENCE [LARGE SCALE GENOMIC DNA]</scope>
</reference>
<dbReference type="CDD" id="cd22159">
    <property type="entry name" value="F-box_AtTIR1-like"/>
    <property type="match status" value="1"/>
</dbReference>
<comment type="subcellular location">
    <subcellularLocation>
        <location evidence="1">Nucleus</location>
    </subcellularLocation>
</comment>
<evidence type="ECO:0000313" key="9">
    <source>
        <dbReference type="EMBL" id="RRT37743.1"/>
    </source>
</evidence>
<dbReference type="EMBL" id="AMZH03021931">
    <property type="protein sequence ID" value="RRT37743.1"/>
    <property type="molecule type" value="Genomic_DNA"/>
</dbReference>
<dbReference type="SMART" id="SM00367">
    <property type="entry name" value="LRR_CC"/>
    <property type="match status" value="7"/>
</dbReference>
<dbReference type="Gene3D" id="3.80.10.10">
    <property type="entry name" value="Ribonuclease Inhibitor"/>
    <property type="match status" value="1"/>
</dbReference>
<dbReference type="PANTHER" id="PTHR16134:SF45">
    <property type="entry name" value="PROTEIN AUXIN SIGNALING F-BOX 3"/>
    <property type="match status" value="1"/>
</dbReference>
<dbReference type="FunFam" id="1.20.1280.50:FF:000006">
    <property type="entry name" value="Transport inhibitor response 1"/>
    <property type="match status" value="1"/>
</dbReference>
<dbReference type="GO" id="GO:0031146">
    <property type="term" value="P:SCF-dependent proteasomal ubiquitin-dependent protein catabolic process"/>
    <property type="evidence" value="ECO:0007669"/>
    <property type="project" value="TreeGrafter"/>
</dbReference>
<dbReference type="InterPro" id="IPR006553">
    <property type="entry name" value="Leu-rich_rpt_Cys-con_subtyp"/>
</dbReference>
<accession>A0A426XE58</accession>
<feature type="domain" description="COI1 F-box" evidence="7">
    <location>
        <begin position="98"/>
        <end position="136"/>
    </location>
</feature>
<comment type="pathway">
    <text evidence="2">Protein modification; protein ubiquitination.</text>
</comment>
<dbReference type="GO" id="GO:0005634">
    <property type="term" value="C:nucleus"/>
    <property type="evidence" value="ECO:0007669"/>
    <property type="project" value="UniProtKB-SubCell"/>
</dbReference>
<proteinExistence type="predicted"/>
<keyword evidence="3" id="KW-0833">Ubl conjugation pathway</keyword>
<dbReference type="Proteomes" id="UP000287651">
    <property type="component" value="Unassembled WGS sequence"/>
</dbReference>
<dbReference type="Pfam" id="PF13516">
    <property type="entry name" value="LRR_6"/>
    <property type="match status" value="2"/>
</dbReference>
<dbReference type="FunFam" id="3.80.10.10:FF:000029">
    <property type="entry name" value="Transport inhibitor response 1"/>
    <property type="match status" value="1"/>
</dbReference>
<evidence type="ECO:0000256" key="2">
    <source>
        <dbReference type="ARBA" id="ARBA00004906"/>
    </source>
</evidence>
<dbReference type="GO" id="GO:0009734">
    <property type="term" value="P:auxin-activated signaling pathway"/>
    <property type="evidence" value="ECO:0007669"/>
    <property type="project" value="UniProtKB-KW"/>
</dbReference>
<evidence type="ECO:0000256" key="3">
    <source>
        <dbReference type="ARBA" id="ARBA00022786"/>
    </source>
</evidence>
<evidence type="ECO:0000256" key="1">
    <source>
        <dbReference type="ARBA" id="ARBA00004123"/>
    </source>
</evidence>
<sequence>MLRLPTRRHRRHTHPYRPLLLAKRQGAWPHQLVRFPPAISTRPSGALRVTSPTVDVCHVTVASISGELLQGQQGSIVGRREGRASSPSDLPLSPAMTYFPEEVVEHIFDFVGSHHDRNTVSTVCKAWYQVERLSRRTVFVGNCYAIRPERVMARFPGMKSLSVKGKPHFADFNLVPYDWGGFALPWIEAAARSCPGLEELRLKRMVVTDDGLELLARSFPNFKSLVLISCEGFSTDGLAAIATYCRGLRELDLQENEVEDHGCQWLSFFPDSCTSLVSLNFGCLKGEVNGGALERLVARCPNLRSLKLNRAVSVESLTKILARASHLVDLGTGSFAVDHRTDAYHTLMNSFPKFESLRNLSGFWDASPCCLRAVYPVCTNLTVLNLSYAPAIQGDDLIKIICRCFKLQKLWVRFRQFIFEMMEISHLKQELRVFPCDIYGAGTTSVTEEGLLAVSSGCPKLNSLLYFCCQMTNAALITIAKNCPHFTRFRLCILDPGKPDPVTNQPLDEGFGAIVRSCKNLRRLSLSGLLTDQVFLYIGMYAERLKMLSIAFAGDSDKGMIYVLNGCKNLRKLEIRDCPFGDIALLKNVAKYETMRSLWMSSCDITLGGCKALAAKMPRLNVEIINENEETDEFEENLSDLHKLEKIYVYRTVAGPRNDAPDFVWTL</sequence>
<dbReference type="InterPro" id="IPR041101">
    <property type="entry name" value="Transp_inhibit"/>
</dbReference>
<dbReference type="GO" id="GO:0010152">
    <property type="term" value="P:pollen maturation"/>
    <property type="evidence" value="ECO:0007669"/>
    <property type="project" value="UniProtKB-ARBA"/>
</dbReference>
<dbReference type="AlphaFoldDB" id="A0A426XE58"/>
<evidence type="ECO:0008006" key="11">
    <source>
        <dbReference type="Google" id="ProtNLM"/>
    </source>
</evidence>